<dbReference type="Proteomes" id="UP001500837">
    <property type="component" value="Unassembled WGS sequence"/>
</dbReference>
<dbReference type="EMBL" id="BAAABL010000042">
    <property type="protein sequence ID" value="GAA0301217.1"/>
    <property type="molecule type" value="Genomic_DNA"/>
</dbReference>
<protein>
    <submittedName>
        <fullName evidence="4">LLM class flavin-dependent oxidoreductase</fullName>
    </submittedName>
</protein>
<dbReference type="SUPFAM" id="SSF51679">
    <property type="entry name" value="Bacterial luciferase-like"/>
    <property type="match status" value="1"/>
</dbReference>
<dbReference type="Gene3D" id="3.20.20.30">
    <property type="entry name" value="Luciferase-like domain"/>
    <property type="match status" value="1"/>
</dbReference>
<comment type="caution">
    <text evidence="4">The sequence shown here is derived from an EMBL/GenBank/DDBJ whole genome shotgun (WGS) entry which is preliminary data.</text>
</comment>
<dbReference type="InterPro" id="IPR050766">
    <property type="entry name" value="Bact_Lucif_Oxidored"/>
</dbReference>
<name>A0AAV3S730_9EURY</name>
<dbReference type="PANTHER" id="PTHR30137">
    <property type="entry name" value="LUCIFERASE-LIKE MONOOXYGENASE"/>
    <property type="match status" value="1"/>
</dbReference>
<evidence type="ECO:0000256" key="2">
    <source>
        <dbReference type="SAM" id="MobiDB-lite"/>
    </source>
</evidence>
<dbReference type="InterPro" id="IPR019949">
    <property type="entry name" value="CmoO-like"/>
</dbReference>
<dbReference type="NCBIfam" id="TIGR03558">
    <property type="entry name" value="oxido_grp_1"/>
    <property type="match status" value="1"/>
</dbReference>
<reference evidence="4 5" key="1">
    <citation type="journal article" date="2019" name="Int. J. Syst. Evol. Microbiol.">
        <title>The Global Catalogue of Microorganisms (GCM) 10K type strain sequencing project: providing services to taxonomists for standard genome sequencing and annotation.</title>
        <authorList>
            <consortium name="The Broad Institute Genomics Platform"/>
            <consortium name="The Broad Institute Genome Sequencing Center for Infectious Disease"/>
            <person name="Wu L."/>
            <person name="Ma J."/>
        </authorList>
    </citation>
    <scope>NUCLEOTIDE SEQUENCE [LARGE SCALE GENOMIC DNA]</scope>
    <source>
        <strain evidence="4 5">JCM 16330</strain>
    </source>
</reference>
<feature type="region of interest" description="Disordered" evidence="2">
    <location>
        <begin position="1"/>
        <end position="39"/>
    </location>
</feature>
<dbReference type="InterPro" id="IPR036661">
    <property type="entry name" value="Luciferase-like_sf"/>
</dbReference>
<organism evidence="4 5">
    <name type="scientific">Halarchaeum salinum</name>
    <dbReference type="NCBI Taxonomy" id="489912"/>
    <lineage>
        <taxon>Archaea</taxon>
        <taxon>Methanobacteriati</taxon>
        <taxon>Methanobacteriota</taxon>
        <taxon>Stenosarchaea group</taxon>
        <taxon>Halobacteria</taxon>
        <taxon>Halobacteriales</taxon>
        <taxon>Halobacteriaceae</taxon>
    </lineage>
</organism>
<accession>A0AAV3S730</accession>
<dbReference type="InterPro" id="IPR011251">
    <property type="entry name" value="Luciferase-like_dom"/>
</dbReference>
<feature type="domain" description="Luciferase-like" evidence="3">
    <location>
        <begin position="42"/>
        <end position="345"/>
    </location>
</feature>
<evidence type="ECO:0000256" key="1">
    <source>
        <dbReference type="ARBA" id="ARBA00007789"/>
    </source>
</evidence>
<evidence type="ECO:0000313" key="5">
    <source>
        <dbReference type="Proteomes" id="UP001500837"/>
    </source>
</evidence>
<dbReference type="Pfam" id="PF00296">
    <property type="entry name" value="Bac_luciferase"/>
    <property type="match status" value="1"/>
</dbReference>
<dbReference type="GO" id="GO:0005829">
    <property type="term" value="C:cytosol"/>
    <property type="evidence" value="ECO:0007669"/>
    <property type="project" value="TreeGrafter"/>
</dbReference>
<evidence type="ECO:0000313" key="4">
    <source>
        <dbReference type="EMBL" id="GAA0301217.1"/>
    </source>
</evidence>
<dbReference type="AlphaFoldDB" id="A0AAV3S730"/>
<keyword evidence="5" id="KW-1185">Reference proteome</keyword>
<dbReference type="GO" id="GO:0016705">
    <property type="term" value="F:oxidoreductase activity, acting on paired donors, with incorporation or reduction of molecular oxygen"/>
    <property type="evidence" value="ECO:0007669"/>
    <property type="project" value="InterPro"/>
</dbReference>
<proteinExistence type="predicted"/>
<dbReference type="CDD" id="cd00347">
    <property type="entry name" value="Flavin_utilizing_monoxygenases"/>
    <property type="match status" value="2"/>
</dbReference>
<comment type="similarity">
    <text evidence="1">To bacterial alkanal monooxygenase alpha and beta chains.</text>
</comment>
<gene>
    <name evidence="4" type="ORF">GCM10009066_14220</name>
</gene>
<dbReference type="PANTHER" id="PTHR30137:SF6">
    <property type="entry name" value="LUCIFERASE-LIKE MONOOXYGENASE"/>
    <property type="match status" value="1"/>
</dbReference>
<sequence length="384" mass="40727">MSSIPTHVRPPARRVFPSTRHDTGDAGGEPNRYRTRSPNAGMDLSIVDLSPVPDGGTATDAYANTVETARQAERLGYERVWTAEHHGMADRLAGTTPEVLLGRLAGATDEIRLGTGAMLLNHYSPLKAAETFGALDALAPGRIDAGLGRASNSPAVDRALGTERRVQNPDEDHREKIEAVVGHLYNAYPNGHPYADIELPRSDAAAPVPWVLGSDPSSAAIAGELGLRYCFAAFIRPANAVASFEAYREHFDPGTLPGGPDEPEGMVAVNAVAGETDEAAARRRAVAEASFQRLARGEAGTTPDIEEAVDELGGVPDPTPEALNDDEWPRAISGNPDTLASLLDQLADRVGVDELMIQHVVPDHETALDSHARIAEGVGLDGRT</sequence>
<evidence type="ECO:0000259" key="3">
    <source>
        <dbReference type="Pfam" id="PF00296"/>
    </source>
</evidence>